<dbReference type="HOGENOM" id="CLU_1586309_0_0_1"/>
<sequence>MAELGWTLPVIGGFHEKVTKLLLEALDECVSCQYWQTHPEFLLWVTVVGGLAARQGPRVSSFAAKLRDSRVVLEKDSWGYVKSVAQKFLPLDYQLGDLCHAFWDEACELFSMNQPPDATSIANHQQDDNVCTAYEIRPNQRLAHDRNTTNCWASSTSPGLSSYAHCYP</sequence>
<dbReference type="Proteomes" id="UP000019471">
    <property type="component" value="Unassembled WGS sequence"/>
</dbReference>
<comment type="caution">
    <text evidence="1">The sequence shown here is derived from an EMBL/GenBank/DDBJ whole genome shotgun (WGS) entry which is preliminary data.</text>
</comment>
<organism evidence="1 2">
    <name type="scientific">Cladophialophora psammophila CBS 110553</name>
    <dbReference type="NCBI Taxonomy" id="1182543"/>
    <lineage>
        <taxon>Eukaryota</taxon>
        <taxon>Fungi</taxon>
        <taxon>Dikarya</taxon>
        <taxon>Ascomycota</taxon>
        <taxon>Pezizomycotina</taxon>
        <taxon>Eurotiomycetes</taxon>
        <taxon>Chaetothyriomycetidae</taxon>
        <taxon>Chaetothyriales</taxon>
        <taxon>Herpotrichiellaceae</taxon>
        <taxon>Cladophialophora</taxon>
    </lineage>
</organism>
<dbReference type="RefSeq" id="XP_007747118.1">
    <property type="nucleotide sequence ID" value="XM_007748928.1"/>
</dbReference>
<dbReference type="OrthoDB" id="3469466at2759"/>
<proteinExistence type="predicted"/>
<evidence type="ECO:0000313" key="1">
    <source>
        <dbReference type="EMBL" id="EXJ68552.1"/>
    </source>
</evidence>
<dbReference type="EMBL" id="AMGX01000013">
    <property type="protein sequence ID" value="EXJ68552.1"/>
    <property type="molecule type" value="Genomic_DNA"/>
</dbReference>
<dbReference type="AlphaFoldDB" id="W9WK65"/>
<name>W9WK65_9EURO</name>
<keyword evidence="2" id="KW-1185">Reference proteome</keyword>
<evidence type="ECO:0000313" key="2">
    <source>
        <dbReference type="Proteomes" id="UP000019471"/>
    </source>
</evidence>
<reference evidence="1 2" key="1">
    <citation type="submission" date="2013-03" db="EMBL/GenBank/DDBJ databases">
        <title>The Genome Sequence of Cladophialophora psammophila CBS 110553.</title>
        <authorList>
            <consortium name="The Broad Institute Genomics Platform"/>
            <person name="Cuomo C."/>
            <person name="de Hoog S."/>
            <person name="Gorbushina A."/>
            <person name="Walker B."/>
            <person name="Young S.K."/>
            <person name="Zeng Q."/>
            <person name="Gargeya S."/>
            <person name="Fitzgerald M."/>
            <person name="Haas B."/>
            <person name="Abouelleil A."/>
            <person name="Allen A.W."/>
            <person name="Alvarado L."/>
            <person name="Arachchi H.M."/>
            <person name="Berlin A.M."/>
            <person name="Chapman S.B."/>
            <person name="Gainer-Dewar J."/>
            <person name="Goldberg J."/>
            <person name="Griggs A."/>
            <person name="Gujja S."/>
            <person name="Hansen M."/>
            <person name="Howarth C."/>
            <person name="Imamovic A."/>
            <person name="Ireland A."/>
            <person name="Larimer J."/>
            <person name="McCowan C."/>
            <person name="Murphy C."/>
            <person name="Pearson M."/>
            <person name="Poon T.W."/>
            <person name="Priest M."/>
            <person name="Roberts A."/>
            <person name="Saif S."/>
            <person name="Shea T."/>
            <person name="Sisk P."/>
            <person name="Sykes S."/>
            <person name="Wortman J."/>
            <person name="Nusbaum C."/>
            <person name="Birren B."/>
        </authorList>
    </citation>
    <scope>NUCLEOTIDE SEQUENCE [LARGE SCALE GENOMIC DNA]</scope>
    <source>
        <strain evidence="1 2">CBS 110553</strain>
    </source>
</reference>
<accession>W9WK65</accession>
<gene>
    <name evidence="1" type="ORF">A1O5_08345</name>
</gene>
<dbReference type="GeneID" id="19193045"/>
<protein>
    <submittedName>
        <fullName evidence="1">Uncharacterized protein</fullName>
    </submittedName>
</protein>